<reference evidence="2 3" key="1">
    <citation type="journal article" date="2015" name="Int. J. Syst. Evol. Microbiol.">
        <title>Burkholderia monticola sp. nov., isolated from mountain soil.</title>
        <authorList>
            <person name="Baek I."/>
            <person name="Seo B."/>
            <person name="Lee I."/>
            <person name="Yi H."/>
            <person name="Chun J."/>
        </authorList>
    </citation>
    <scope>NUCLEOTIDE SEQUENCE [LARGE SCALE GENOMIC DNA]</scope>
    <source>
        <strain evidence="2 3">JC2948</strain>
    </source>
</reference>
<dbReference type="Proteomes" id="UP000075613">
    <property type="component" value="Unassembled WGS sequence"/>
</dbReference>
<name>A0A149PE99_9BURK</name>
<dbReference type="SUPFAM" id="SSF69118">
    <property type="entry name" value="AhpD-like"/>
    <property type="match status" value="1"/>
</dbReference>
<organism evidence="2 3">
    <name type="scientific">Paraburkholderia monticola</name>
    <dbReference type="NCBI Taxonomy" id="1399968"/>
    <lineage>
        <taxon>Bacteria</taxon>
        <taxon>Pseudomonadati</taxon>
        <taxon>Pseudomonadota</taxon>
        <taxon>Betaproteobacteria</taxon>
        <taxon>Burkholderiales</taxon>
        <taxon>Burkholderiaceae</taxon>
        <taxon>Paraburkholderia</taxon>
    </lineage>
</organism>
<dbReference type="RefSeq" id="WP_062135728.1">
    <property type="nucleotide sequence ID" value="NZ_LRBG01000038.1"/>
</dbReference>
<evidence type="ECO:0000259" key="1">
    <source>
        <dbReference type="Pfam" id="PF02627"/>
    </source>
</evidence>
<dbReference type="EMBL" id="LRBG01000038">
    <property type="protein sequence ID" value="KXU83375.1"/>
    <property type="molecule type" value="Genomic_DNA"/>
</dbReference>
<feature type="domain" description="Carboxymuconolactone decarboxylase-like" evidence="1">
    <location>
        <begin position="27"/>
        <end position="110"/>
    </location>
</feature>
<dbReference type="OrthoDB" id="9802489at2"/>
<accession>A0A149PE99</accession>
<evidence type="ECO:0000313" key="2">
    <source>
        <dbReference type="EMBL" id="KXU83375.1"/>
    </source>
</evidence>
<comment type="caution">
    <text evidence="2">The sequence shown here is derived from an EMBL/GenBank/DDBJ whole genome shotgun (WGS) entry which is preliminary data.</text>
</comment>
<sequence>MTNQAETNSKAQAEPTVARNAFGDVAPALADYTDRILFGEVWARPGLSPRERSLITVASLVALYRGNELPFHLGKALDNGVSRDELIELITHLAFYSGWPTASTALAVARQVFASRDA</sequence>
<protein>
    <submittedName>
        <fullName evidence="2">4-carboxymuconolactone decarboxylase</fullName>
    </submittedName>
</protein>
<dbReference type="InterPro" id="IPR052512">
    <property type="entry name" value="4CMD/NDH-1_regulator"/>
</dbReference>
<dbReference type="GO" id="GO:0051920">
    <property type="term" value="F:peroxiredoxin activity"/>
    <property type="evidence" value="ECO:0007669"/>
    <property type="project" value="InterPro"/>
</dbReference>
<dbReference type="PANTHER" id="PTHR33570">
    <property type="entry name" value="4-CARBOXYMUCONOLACTONE DECARBOXYLASE FAMILY PROTEIN"/>
    <property type="match status" value="1"/>
</dbReference>
<keyword evidence="3" id="KW-1185">Reference proteome</keyword>
<dbReference type="AlphaFoldDB" id="A0A149PE99"/>
<dbReference type="InterPro" id="IPR029032">
    <property type="entry name" value="AhpD-like"/>
</dbReference>
<dbReference type="InterPro" id="IPR003779">
    <property type="entry name" value="CMD-like"/>
</dbReference>
<evidence type="ECO:0000313" key="3">
    <source>
        <dbReference type="Proteomes" id="UP000075613"/>
    </source>
</evidence>
<dbReference type="STRING" id="1399968.CI15_30275"/>
<dbReference type="Pfam" id="PF02627">
    <property type="entry name" value="CMD"/>
    <property type="match status" value="1"/>
</dbReference>
<dbReference type="PANTHER" id="PTHR33570:SF9">
    <property type="entry name" value="BLL4600 PROTEIN"/>
    <property type="match status" value="1"/>
</dbReference>
<proteinExistence type="predicted"/>
<gene>
    <name evidence="2" type="ORF">CI15_30275</name>
</gene>
<dbReference type="Gene3D" id="1.20.1290.10">
    <property type="entry name" value="AhpD-like"/>
    <property type="match status" value="1"/>
</dbReference>